<dbReference type="PANTHER" id="PTHR22576">
    <property type="entry name" value="MUCOSA ASSOCIATED LYMPHOID TISSUE LYMPHOMA TRANSLOCATION PROTEIN 1/PARACASPASE"/>
    <property type="match status" value="1"/>
</dbReference>
<dbReference type="InterPro" id="IPR001309">
    <property type="entry name" value="Pept_C14_p20"/>
</dbReference>
<dbReference type="Gene3D" id="3.40.50.1460">
    <property type="match status" value="1"/>
</dbReference>
<evidence type="ECO:0000259" key="2">
    <source>
        <dbReference type="PROSITE" id="PS50208"/>
    </source>
</evidence>
<dbReference type="PANTHER" id="PTHR22576:SF37">
    <property type="entry name" value="MUCOSA-ASSOCIATED LYMPHOID TISSUE LYMPHOMA TRANSLOCATION PROTEIN 1"/>
    <property type="match status" value="1"/>
</dbReference>
<dbReference type="InterPro" id="IPR029030">
    <property type="entry name" value="Caspase-like_dom_sf"/>
</dbReference>
<dbReference type="InterPro" id="IPR016187">
    <property type="entry name" value="CTDL_fold"/>
</dbReference>
<evidence type="ECO:0000256" key="1">
    <source>
        <dbReference type="SAM" id="Coils"/>
    </source>
</evidence>
<keyword evidence="4" id="KW-1185">Reference proteome</keyword>
<protein>
    <recommendedName>
        <fullName evidence="2">Caspase family p20 domain-containing protein</fullName>
    </recommendedName>
</protein>
<dbReference type="InterPro" id="IPR005532">
    <property type="entry name" value="SUMF_dom"/>
</dbReference>
<dbReference type="Proteomes" id="UP000290819">
    <property type="component" value="Unassembled WGS sequence"/>
</dbReference>
<comment type="caution">
    <text evidence="3">The sequence shown here is derived from an EMBL/GenBank/DDBJ whole genome shotgun (WGS) entry which is preliminary data.</text>
</comment>
<evidence type="ECO:0000313" key="4">
    <source>
        <dbReference type="Proteomes" id="UP000290819"/>
    </source>
</evidence>
<feature type="domain" description="Caspase family p20" evidence="2">
    <location>
        <begin position="29"/>
        <end position="159"/>
    </location>
</feature>
<name>A0A4V1P7T8_9BRAD</name>
<reference evidence="3 4" key="1">
    <citation type="submission" date="2017-03" db="EMBL/GenBank/DDBJ databases">
        <authorList>
            <person name="Safronova V.I."/>
            <person name="Sazanova A.L."/>
            <person name="Chirak E.R."/>
        </authorList>
    </citation>
    <scope>NUCLEOTIDE SEQUENCE [LARGE SCALE GENOMIC DNA]</scope>
    <source>
        <strain evidence="3 4">Opo-243</strain>
    </source>
</reference>
<evidence type="ECO:0000313" key="3">
    <source>
        <dbReference type="EMBL" id="RXT52259.1"/>
    </source>
</evidence>
<dbReference type="GO" id="GO:0004197">
    <property type="term" value="F:cysteine-type endopeptidase activity"/>
    <property type="evidence" value="ECO:0007669"/>
    <property type="project" value="InterPro"/>
</dbReference>
<dbReference type="InterPro" id="IPR042095">
    <property type="entry name" value="SUMF_sf"/>
</dbReference>
<dbReference type="PROSITE" id="PS50208">
    <property type="entry name" value="CASPASE_P20"/>
    <property type="match status" value="1"/>
</dbReference>
<feature type="coiled-coil region" evidence="1">
    <location>
        <begin position="349"/>
        <end position="423"/>
    </location>
</feature>
<keyword evidence="1" id="KW-0175">Coiled coil</keyword>
<dbReference type="Gene3D" id="3.90.1580.10">
    <property type="entry name" value="paralog of FGE (formylglycine-generating enzyme)"/>
    <property type="match status" value="1"/>
</dbReference>
<proteinExistence type="predicted"/>
<organism evidence="3 4">
    <name type="scientific">Bradyrhizobium betae</name>
    <dbReference type="NCBI Taxonomy" id="244734"/>
    <lineage>
        <taxon>Bacteria</taxon>
        <taxon>Pseudomonadati</taxon>
        <taxon>Pseudomonadota</taxon>
        <taxon>Alphaproteobacteria</taxon>
        <taxon>Hyphomicrobiales</taxon>
        <taxon>Nitrobacteraceae</taxon>
        <taxon>Bradyrhizobium</taxon>
    </lineage>
</organism>
<dbReference type="EMBL" id="MZXW01000007">
    <property type="protein sequence ID" value="RXT52259.1"/>
    <property type="molecule type" value="Genomic_DNA"/>
</dbReference>
<dbReference type="GO" id="GO:0006508">
    <property type="term" value="P:proteolysis"/>
    <property type="evidence" value="ECO:0007669"/>
    <property type="project" value="InterPro"/>
</dbReference>
<gene>
    <name evidence="3" type="ORF">B5V03_04090</name>
</gene>
<dbReference type="Pfam" id="PF03781">
    <property type="entry name" value="FGE-sulfatase"/>
    <property type="match status" value="1"/>
</dbReference>
<dbReference type="SUPFAM" id="SSF56436">
    <property type="entry name" value="C-type lectin-like"/>
    <property type="match status" value="1"/>
</dbReference>
<dbReference type="AlphaFoldDB" id="A0A4V1P7T8"/>
<accession>A0A4V1P7T8</accession>
<dbReference type="SUPFAM" id="SSF52129">
    <property type="entry name" value="Caspase-like"/>
    <property type="match status" value="1"/>
</dbReference>
<dbReference type="InterPro" id="IPR011600">
    <property type="entry name" value="Pept_C14_caspase"/>
</dbReference>
<dbReference type="InterPro" id="IPR052039">
    <property type="entry name" value="Caspase-related_regulators"/>
</dbReference>
<sequence length="769" mass="82259">MLEGMMRVVSAILFVVSAVCLFCEPAFADRRIALVIGNSAYERVPQLPNPINDATAMAEMFRKAGFEAVTLKLDLKAAEMRRALRDFVDAVRDADLAIIYYAGHGLEIDGSNYLVPVDAVLERDIDAYDEAIPLDRLLAVVEPAKRLRMVILDACRDNPFAKRLKRPVASRSLQRGLVMVEPNSPNTLVAFAAKAGSTADDGDSRNSPFTTALVKHLPVPGLDVRKAFGFVRDDVLKVTNYKQEPFIYGSLGGDDVALVPVPPAPKVDPALAARDDYQLTSQINVVAAWDSFLAKYPAGFYSDLARAQRDKLIAARDAEQSRVAAEKKAIDDAKAAEDARIAASKIKAAEDARAAKAAEDARMAKAAEEARAAKAAEQARLAKAAEEARAARAAEQARAARAAEEARIAKAAEEAKAAEAARAKAAQPAPGQQLAAIVPHEVRPAPDIGKAQPRAQGGCAGTEPQAAALSLDAAKALSLPEECSLKPKQSFRECQNCPEMVVVAAGEFLMGSSAGEIGNGLAAANESPQHKVVVREPLAVGRFEVTRDQFAAFVAASGYKAGDRCFTFEQNVPKERENRSFLMPGYAQEGNHPAVCISWTDAQAYVDWLSKTTGKPYRLLSEAEFEYAARAGSTLPYTFTDNAADLCRFVNGADQAARNAGLPQDAPYMACSDGYPFTAPVGSLKANAFGLADLIGNVWEWTADCFADDYRGAGADSAARSQADCAARTLRGGDWFSAASSLRPAIRAKAGPDAHHDDIGFRVARTLVH</sequence>
<dbReference type="Pfam" id="PF00656">
    <property type="entry name" value="Peptidase_C14"/>
    <property type="match status" value="1"/>
</dbReference>